<dbReference type="EC" id="6.3.3.2" evidence="4"/>
<organism evidence="5 6">
    <name type="scientific">Nonlabens dokdonensis</name>
    <dbReference type="NCBI Taxonomy" id="328515"/>
    <lineage>
        <taxon>Bacteria</taxon>
        <taxon>Pseudomonadati</taxon>
        <taxon>Bacteroidota</taxon>
        <taxon>Flavobacteriia</taxon>
        <taxon>Flavobacteriales</taxon>
        <taxon>Flavobacteriaceae</taxon>
        <taxon>Nonlabens</taxon>
    </lineage>
</organism>
<dbReference type="PANTHER" id="PTHR23407">
    <property type="entry name" value="ATPASE INHIBITOR/5-FORMYLTETRAHYDROFOLATE CYCLO-LIGASE"/>
    <property type="match status" value="1"/>
</dbReference>
<dbReference type="NCBIfam" id="TIGR02727">
    <property type="entry name" value="MTHFS_bact"/>
    <property type="match status" value="1"/>
</dbReference>
<dbReference type="RefSeq" id="WP_015361746.1">
    <property type="nucleotide sequence ID" value="NZ_QKZR01000001.1"/>
</dbReference>
<evidence type="ECO:0000256" key="4">
    <source>
        <dbReference type="RuleBase" id="RU361279"/>
    </source>
</evidence>
<comment type="catalytic activity">
    <reaction evidence="4">
        <text>(6S)-5-formyl-5,6,7,8-tetrahydrofolate + ATP = (6R)-5,10-methenyltetrahydrofolate + ADP + phosphate</text>
        <dbReference type="Rhea" id="RHEA:10488"/>
        <dbReference type="ChEBI" id="CHEBI:30616"/>
        <dbReference type="ChEBI" id="CHEBI:43474"/>
        <dbReference type="ChEBI" id="CHEBI:57455"/>
        <dbReference type="ChEBI" id="CHEBI:57457"/>
        <dbReference type="ChEBI" id="CHEBI:456216"/>
        <dbReference type="EC" id="6.3.3.2"/>
    </reaction>
</comment>
<dbReference type="InterPro" id="IPR002698">
    <property type="entry name" value="FTHF_cligase"/>
</dbReference>
<accession>A0ABX5Q1G7</accession>
<dbReference type="PIRSF" id="PIRSF006806">
    <property type="entry name" value="FTHF_cligase"/>
    <property type="match status" value="1"/>
</dbReference>
<evidence type="ECO:0000256" key="2">
    <source>
        <dbReference type="ARBA" id="ARBA00022741"/>
    </source>
</evidence>
<keyword evidence="4" id="KW-0460">Magnesium</keyword>
<evidence type="ECO:0000256" key="3">
    <source>
        <dbReference type="ARBA" id="ARBA00022840"/>
    </source>
</evidence>
<keyword evidence="3 4" id="KW-0067">ATP-binding</keyword>
<proteinExistence type="inferred from homology"/>
<evidence type="ECO:0000313" key="6">
    <source>
        <dbReference type="Proteomes" id="UP000248584"/>
    </source>
</evidence>
<dbReference type="PANTHER" id="PTHR23407:SF1">
    <property type="entry name" value="5-FORMYLTETRAHYDROFOLATE CYCLO-LIGASE"/>
    <property type="match status" value="1"/>
</dbReference>
<protein>
    <recommendedName>
        <fullName evidence="4">5-formyltetrahydrofolate cyclo-ligase</fullName>
        <ecNumber evidence="4">6.3.3.2</ecNumber>
    </recommendedName>
</protein>
<keyword evidence="6" id="KW-1185">Reference proteome</keyword>
<comment type="similarity">
    <text evidence="1 4">Belongs to the 5-formyltetrahydrofolate cyclo-ligase family.</text>
</comment>
<comment type="cofactor">
    <cofactor evidence="4">
        <name>Mg(2+)</name>
        <dbReference type="ChEBI" id="CHEBI:18420"/>
    </cofactor>
</comment>
<keyword evidence="4" id="KW-0479">Metal-binding</keyword>
<evidence type="ECO:0000313" key="5">
    <source>
        <dbReference type="EMBL" id="PZX43913.1"/>
    </source>
</evidence>
<dbReference type="InterPro" id="IPR037171">
    <property type="entry name" value="NagB/RpiA_transferase-like"/>
</dbReference>
<dbReference type="Proteomes" id="UP000248584">
    <property type="component" value="Unassembled WGS sequence"/>
</dbReference>
<evidence type="ECO:0000256" key="1">
    <source>
        <dbReference type="ARBA" id="ARBA00010638"/>
    </source>
</evidence>
<dbReference type="EMBL" id="QKZR01000001">
    <property type="protein sequence ID" value="PZX43913.1"/>
    <property type="molecule type" value="Genomic_DNA"/>
</dbReference>
<dbReference type="Gene3D" id="3.40.50.10420">
    <property type="entry name" value="NagB/RpiA/CoA transferase-like"/>
    <property type="match status" value="1"/>
</dbReference>
<gene>
    <name evidence="5" type="ORF">LX97_00918</name>
</gene>
<keyword evidence="2 4" id="KW-0547">Nucleotide-binding</keyword>
<comment type="caution">
    <text evidence="5">The sequence shown here is derived from an EMBL/GenBank/DDBJ whole genome shotgun (WGS) entry which is preliminary data.</text>
</comment>
<dbReference type="Pfam" id="PF01812">
    <property type="entry name" value="5-FTHF_cyc-lig"/>
    <property type="match status" value="1"/>
</dbReference>
<dbReference type="InterPro" id="IPR024185">
    <property type="entry name" value="FTHF_cligase-like_sf"/>
</dbReference>
<sequence>MKPKAVLRKEFLQLRSTLTEEEIETFSHQIANHSLKLDIWDKSTYHIFLPIRKKNEVNTEFVLHILQGKDKNIVVSKSNFEDGSMFHYLLTDQTILKENEYGIPEPDEHSIEIKESKIDVVFVPLLAADRLGNRLGYGKGFYDRFLSNCKPDVIKIGLSFFEPTSFIIEHDEHDVKLDFLIHTKGVVSF</sequence>
<name>A0ABX5Q1G7_9FLAO</name>
<dbReference type="SUPFAM" id="SSF100950">
    <property type="entry name" value="NagB/RpiA/CoA transferase-like"/>
    <property type="match status" value="1"/>
</dbReference>
<reference evidence="5 6" key="1">
    <citation type="submission" date="2018-06" db="EMBL/GenBank/DDBJ databases">
        <title>Genomic Encyclopedia of Archaeal and Bacterial Type Strains, Phase II (KMG-II): from individual species to whole genera.</title>
        <authorList>
            <person name="Goeker M."/>
        </authorList>
    </citation>
    <scope>NUCLEOTIDE SEQUENCE [LARGE SCALE GENOMIC DNA]</scope>
    <source>
        <strain evidence="5 6">DSM 17205</strain>
    </source>
</reference>